<sequence>MMAIVAIHGHRVLTMFDMGCTTDIISPQFATIAKVPYRYLKNPILLQLGMVGSSVKLQFGTNINIQIMDIDNVEYCNVVNIDRYDAILSTPFMHKHGIVLDFVTNSIRHGTKAIQAMSTTEETIVMARRHAAVVDMFNASLKGINKYGKEHIPLLRERWKESCKDIFAGAPDKIPPLREINHQIPLIDKNKQYKYYMLRCPNSMKPQLAAKIDHFVRAGWWEFVQSDQAAPMLCVPKKTGML</sequence>
<evidence type="ECO:0000313" key="1">
    <source>
        <dbReference type="EMBL" id="KAF9494563.1"/>
    </source>
</evidence>
<evidence type="ECO:0000313" key="2">
    <source>
        <dbReference type="Proteomes" id="UP000807025"/>
    </source>
</evidence>
<dbReference type="OrthoDB" id="3254954at2759"/>
<dbReference type="Pfam" id="PF08284">
    <property type="entry name" value="RVP_2"/>
    <property type="match status" value="1"/>
</dbReference>
<dbReference type="Gene3D" id="3.10.10.10">
    <property type="entry name" value="HIV Type 1 Reverse Transcriptase, subunit A, domain 1"/>
    <property type="match status" value="1"/>
</dbReference>
<comment type="caution">
    <text evidence="1">The sequence shown here is derived from an EMBL/GenBank/DDBJ whole genome shotgun (WGS) entry which is preliminary data.</text>
</comment>
<name>A0A9P5ZWQ8_PLEER</name>
<accession>A0A9P5ZWQ8</accession>
<dbReference type="AlphaFoldDB" id="A0A9P5ZWQ8"/>
<dbReference type="CDD" id="cd00303">
    <property type="entry name" value="retropepsin_like"/>
    <property type="match status" value="1"/>
</dbReference>
<dbReference type="Proteomes" id="UP000807025">
    <property type="component" value="Unassembled WGS sequence"/>
</dbReference>
<dbReference type="EMBL" id="MU154571">
    <property type="protein sequence ID" value="KAF9494563.1"/>
    <property type="molecule type" value="Genomic_DNA"/>
</dbReference>
<protein>
    <submittedName>
        <fullName evidence="1">Uncharacterized protein</fullName>
    </submittedName>
</protein>
<organism evidence="1 2">
    <name type="scientific">Pleurotus eryngii</name>
    <name type="common">Boletus of the steppes</name>
    <dbReference type="NCBI Taxonomy" id="5323"/>
    <lineage>
        <taxon>Eukaryota</taxon>
        <taxon>Fungi</taxon>
        <taxon>Dikarya</taxon>
        <taxon>Basidiomycota</taxon>
        <taxon>Agaricomycotina</taxon>
        <taxon>Agaricomycetes</taxon>
        <taxon>Agaricomycetidae</taxon>
        <taxon>Agaricales</taxon>
        <taxon>Pleurotineae</taxon>
        <taxon>Pleurotaceae</taxon>
        <taxon>Pleurotus</taxon>
    </lineage>
</organism>
<dbReference type="InterPro" id="IPR043502">
    <property type="entry name" value="DNA/RNA_pol_sf"/>
</dbReference>
<dbReference type="InterPro" id="IPR021109">
    <property type="entry name" value="Peptidase_aspartic_dom_sf"/>
</dbReference>
<reference evidence="1" key="1">
    <citation type="submission" date="2020-11" db="EMBL/GenBank/DDBJ databases">
        <authorList>
            <consortium name="DOE Joint Genome Institute"/>
            <person name="Ahrendt S."/>
            <person name="Riley R."/>
            <person name="Andreopoulos W."/>
            <person name="Labutti K."/>
            <person name="Pangilinan J."/>
            <person name="Ruiz-Duenas F.J."/>
            <person name="Barrasa J.M."/>
            <person name="Sanchez-Garcia M."/>
            <person name="Camarero S."/>
            <person name="Miyauchi S."/>
            <person name="Serrano A."/>
            <person name="Linde D."/>
            <person name="Babiker R."/>
            <person name="Drula E."/>
            <person name="Ayuso-Fernandez I."/>
            <person name="Pacheco R."/>
            <person name="Padilla G."/>
            <person name="Ferreira P."/>
            <person name="Barriuso J."/>
            <person name="Kellner H."/>
            <person name="Castanera R."/>
            <person name="Alfaro M."/>
            <person name="Ramirez L."/>
            <person name="Pisabarro A.G."/>
            <person name="Kuo A."/>
            <person name="Tritt A."/>
            <person name="Lipzen A."/>
            <person name="He G."/>
            <person name="Yan M."/>
            <person name="Ng V."/>
            <person name="Cullen D."/>
            <person name="Martin F."/>
            <person name="Rosso M.-N."/>
            <person name="Henrissat B."/>
            <person name="Hibbett D."/>
            <person name="Martinez A.T."/>
            <person name="Grigoriev I.V."/>
        </authorList>
    </citation>
    <scope>NUCLEOTIDE SEQUENCE</scope>
    <source>
        <strain evidence="1">ATCC 90797</strain>
    </source>
</reference>
<dbReference type="SUPFAM" id="SSF56672">
    <property type="entry name" value="DNA/RNA polymerases"/>
    <property type="match status" value="1"/>
</dbReference>
<keyword evidence="2" id="KW-1185">Reference proteome</keyword>
<gene>
    <name evidence="1" type="ORF">BDN71DRAFT_1393060</name>
</gene>
<proteinExistence type="predicted"/>
<dbReference type="Gene3D" id="2.40.70.10">
    <property type="entry name" value="Acid Proteases"/>
    <property type="match status" value="1"/>
</dbReference>